<dbReference type="Gene3D" id="3.90.1150.10">
    <property type="entry name" value="Aspartate Aminotransferase, domain 1"/>
    <property type="match status" value="1"/>
</dbReference>
<reference evidence="6 7" key="1">
    <citation type="submission" date="2018-12" db="EMBL/GenBank/DDBJ databases">
        <authorList>
            <consortium name="Pathogen Informatics"/>
        </authorList>
    </citation>
    <scope>NUCLEOTIDE SEQUENCE [LARGE SCALE GENOMIC DNA]</scope>
    <source>
        <strain evidence="6 7">NCTC13071</strain>
    </source>
</reference>
<name>A0A448L872_9BACT</name>
<dbReference type="Gene3D" id="3.40.640.10">
    <property type="entry name" value="Type I PLP-dependent aspartate aminotransferase-like (Major domain)"/>
    <property type="match status" value="1"/>
</dbReference>
<dbReference type="InterPro" id="IPR015424">
    <property type="entry name" value="PyrdxlP-dep_Trfase"/>
</dbReference>
<protein>
    <submittedName>
        <fullName evidence="6">L-glutamine:2-deoxy-scyllo-inosose aminotransferase</fullName>
        <ecNumber evidence="6">2.6.1.-</ecNumber>
    </submittedName>
</protein>
<dbReference type="InterPro" id="IPR015421">
    <property type="entry name" value="PyrdxlP-dep_Trfase_major"/>
</dbReference>
<dbReference type="EMBL" id="LR134384">
    <property type="protein sequence ID" value="VEH16174.1"/>
    <property type="molecule type" value="Genomic_DNA"/>
</dbReference>
<dbReference type="GO" id="GO:0000271">
    <property type="term" value="P:polysaccharide biosynthetic process"/>
    <property type="evidence" value="ECO:0007669"/>
    <property type="project" value="TreeGrafter"/>
</dbReference>
<evidence type="ECO:0000256" key="4">
    <source>
        <dbReference type="PIRSR" id="PIRSR000390-2"/>
    </source>
</evidence>
<dbReference type="Pfam" id="PF01041">
    <property type="entry name" value="DegT_DnrJ_EryC1"/>
    <property type="match status" value="1"/>
</dbReference>
<dbReference type="RefSeq" id="WP_025879712.1">
    <property type="nucleotide sequence ID" value="NZ_LR134384.1"/>
</dbReference>
<keyword evidence="1 4" id="KW-0663">Pyridoxal phosphate</keyword>
<dbReference type="PANTHER" id="PTHR30244:SF36">
    <property type="entry name" value="3-OXO-GLUCOSE-6-PHOSPHATE:GLUTAMATE AMINOTRANSFERASE"/>
    <property type="match status" value="1"/>
</dbReference>
<dbReference type="EC" id="2.6.1.-" evidence="6"/>
<keyword evidence="6" id="KW-0032">Aminotransferase</keyword>
<evidence type="ECO:0000256" key="2">
    <source>
        <dbReference type="ARBA" id="ARBA00037999"/>
    </source>
</evidence>
<dbReference type="AlphaFoldDB" id="A0A448L872"/>
<dbReference type="GeneID" id="85012962"/>
<gene>
    <name evidence="6" type="primary">btrR</name>
    <name evidence="6" type="ORF">NCTC13071_02197</name>
</gene>
<dbReference type="InterPro" id="IPR000653">
    <property type="entry name" value="DegT/StrS_aminotransferase"/>
</dbReference>
<evidence type="ECO:0000256" key="3">
    <source>
        <dbReference type="PIRSR" id="PIRSR000390-1"/>
    </source>
</evidence>
<organism evidence="6 7">
    <name type="scientific">Segatella oris</name>
    <dbReference type="NCBI Taxonomy" id="28135"/>
    <lineage>
        <taxon>Bacteria</taxon>
        <taxon>Pseudomonadati</taxon>
        <taxon>Bacteroidota</taxon>
        <taxon>Bacteroidia</taxon>
        <taxon>Bacteroidales</taxon>
        <taxon>Prevotellaceae</taxon>
        <taxon>Segatella</taxon>
    </lineage>
</organism>
<dbReference type="GO" id="GO:0008483">
    <property type="term" value="F:transaminase activity"/>
    <property type="evidence" value="ECO:0007669"/>
    <property type="project" value="UniProtKB-KW"/>
</dbReference>
<dbReference type="PIRSF" id="PIRSF000390">
    <property type="entry name" value="PLP_StrS"/>
    <property type="match status" value="1"/>
</dbReference>
<evidence type="ECO:0000256" key="1">
    <source>
        <dbReference type="ARBA" id="ARBA00022898"/>
    </source>
</evidence>
<dbReference type="CDD" id="cd00616">
    <property type="entry name" value="AHBA_syn"/>
    <property type="match status" value="1"/>
</dbReference>
<dbReference type="InterPro" id="IPR015422">
    <property type="entry name" value="PyrdxlP-dep_Trfase_small"/>
</dbReference>
<dbReference type="Proteomes" id="UP000274578">
    <property type="component" value="Chromosome 1"/>
</dbReference>
<proteinExistence type="inferred from homology"/>
<evidence type="ECO:0000313" key="6">
    <source>
        <dbReference type="EMBL" id="VEH16174.1"/>
    </source>
</evidence>
<accession>A0A448L872</accession>
<comment type="similarity">
    <text evidence="2 5">Belongs to the DegT/DnrJ/EryC1 family.</text>
</comment>
<dbReference type="PANTHER" id="PTHR30244">
    <property type="entry name" value="TRANSAMINASE"/>
    <property type="match status" value="1"/>
</dbReference>
<keyword evidence="6" id="KW-0808">Transferase</keyword>
<dbReference type="KEGG" id="poc:NCTC13071_02197"/>
<feature type="modified residue" description="N6-(pyridoxal phosphate)lysine" evidence="4">
    <location>
        <position position="189"/>
    </location>
</feature>
<sequence length="366" mass="41112">MKIDYLNLQRITQQHASEIHEAVEKVVNSGWYLQGEATNDFETSYAKYIGTQHCIGCGNGLDALTLIFRAYKVLGKLHEGDEVIVPANTYIASILSLTENRLKPILVEPDVFLQLDATRIETAITPKTRAVLLVHLYGTCAMNDLINDICHRHSLLLIEDNAQGHGLIWHGKRTGSIGDAAAHSFYPGKNLGALGDAGAVTTDDETLAMTIRSLGNYGSSRKYVFPYQGLNSRLDEVQAAVLKVKLKYLDDDNQRRQTIAERYDEGLNQGSIKLVRPDNSVYHIYPILCERRDELQEYLTSKGIGTMIHYPIPPHQQACYPEWNSLHLPLTEHIAQTELSLPCHPAMTDEEVETVIQTINHWSETY</sequence>
<feature type="active site" description="Proton acceptor" evidence="3">
    <location>
        <position position="189"/>
    </location>
</feature>
<dbReference type="SUPFAM" id="SSF53383">
    <property type="entry name" value="PLP-dependent transferases"/>
    <property type="match status" value="1"/>
</dbReference>
<dbReference type="GO" id="GO:0030170">
    <property type="term" value="F:pyridoxal phosphate binding"/>
    <property type="evidence" value="ECO:0007669"/>
    <property type="project" value="TreeGrafter"/>
</dbReference>
<evidence type="ECO:0000256" key="5">
    <source>
        <dbReference type="RuleBase" id="RU004508"/>
    </source>
</evidence>
<evidence type="ECO:0000313" key="7">
    <source>
        <dbReference type="Proteomes" id="UP000274578"/>
    </source>
</evidence>